<keyword evidence="3" id="KW-0539">Nucleus</keyword>
<dbReference type="InterPro" id="IPR000504">
    <property type="entry name" value="RRM_dom"/>
</dbReference>
<dbReference type="CDD" id="cd12307">
    <property type="entry name" value="RRM_NIFK_like"/>
    <property type="match status" value="1"/>
</dbReference>
<dbReference type="InterPro" id="IPR012677">
    <property type="entry name" value="Nucleotide-bd_a/b_plait_sf"/>
</dbReference>
<dbReference type="SMART" id="SM00360">
    <property type="entry name" value="RRM"/>
    <property type="match status" value="1"/>
</dbReference>
<evidence type="ECO:0000256" key="3">
    <source>
        <dbReference type="ARBA" id="ARBA00023242"/>
    </source>
</evidence>
<feature type="region of interest" description="Disordered" evidence="5">
    <location>
        <begin position="173"/>
        <end position="201"/>
    </location>
</feature>
<evidence type="ECO:0000256" key="1">
    <source>
        <dbReference type="ARBA" id="ARBA00004604"/>
    </source>
</evidence>
<evidence type="ECO:0000256" key="2">
    <source>
        <dbReference type="ARBA" id="ARBA00022884"/>
    </source>
</evidence>
<dbReference type="GO" id="GO:0005730">
    <property type="term" value="C:nucleolus"/>
    <property type="evidence" value="ECO:0007669"/>
    <property type="project" value="UniProtKB-SubCell"/>
</dbReference>
<evidence type="ECO:0000256" key="5">
    <source>
        <dbReference type="SAM" id="MobiDB-lite"/>
    </source>
</evidence>
<dbReference type="PROSITE" id="PS50102">
    <property type="entry name" value="RRM"/>
    <property type="match status" value="1"/>
</dbReference>
<keyword evidence="2 4" id="KW-0694">RNA-binding</keyword>
<feature type="region of interest" description="Disordered" evidence="5">
    <location>
        <begin position="132"/>
        <end position="159"/>
    </location>
</feature>
<feature type="domain" description="RRM" evidence="6">
    <location>
        <begin position="39"/>
        <end position="117"/>
    </location>
</feature>
<sequence>MEEHVLLVKARAIEARLKVLKRKLAEEAVPSATSAKGSRVIYIGHIPHGFYEDEIQGFFSQFGKVTNSRLSRSKKTGGSKGYAFVEFADPDVARIAAAAMDKYLMGSKQLVCRVLESAFVEARPTLFRGKKRRVDRTPRTKLGDRVANPANLEKSAKRKRKSLEALGIHYDFPLKKMPDTPKLTTKNKKKKKEENTTKMQA</sequence>
<dbReference type="SUPFAM" id="SSF54928">
    <property type="entry name" value="RNA-binding domain, RBD"/>
    <property type="match status" value="1"/>
</dbReference>
<accession>A0AAD7XJU5</accession>
<organism evidence="7 8">
    <name type="scientific">Chrysophaeum taylorii</name>
    <dbReference type="NCBI Taxonomy" id="2483200"/>
    <lineage>
        <taxon>Eukaryota</taxon>
        <taxon>Sar</taxon>
        <taxon>Stramenopiles</taxon>
        <taxon>Ochrophyta</taxon>
        <taxon>Pelagophyceae</taxon>
        <taxon>Pelagomonadales</taxon>
        <taxon>Pelagomonadaceae</taxon>
        <taxon>Chrysophaeum</taxon>
    </lineage>
</organism>
<evidence type="ECO:0000256" key="4">
    <source>
        <dbReference type="PROSITE-ProRule" id="PRU00176"/>
    </source>
</evidence>
<dbReference type="Gene3D" id="3.30.70.330">
    <property type="match status" value="1"/>
</dbReference>
<dbReference type="InterPro" id="IPR035979">
    <property type="entry name" value="RBD_domain_sf"/>
</dbReference>
<proteinExistence type="predicted"/>
<gene>
    <name evidence="7" type="ORF">CTAYLR_000475</name>
</gene>
<protein>
    <recommendedName>
        <fullName evidence="6">RRM domain-containing protein</fullName>
    </recommendedName>
</protein>
<dbReference type="AlphaFoldDB" id="A0AAD7XJU5"/>
<evidence type="ECO:0000313" key="8">
    <source>
        <dbReference type="Proteomes" id="UP001230188"/>
    </source>
</evidence>
<name>A0AAD7XJU5_9STRA</name>
<comment type="subcellular location">
    <subcellularLocation>
        <location evidence="1">Nucleus</location>
        <location evidence="1">Nucleolus</location>
    </subcellularLocation>
</comment>
<keyword evidence="8" id="KW-1185">Reference proteome</keyword>
<evidence type="ECO:0000313" key="7">
    <source>
        <dbReference type="EMBL" id="KAJ8605142.1"/>
    </source>
</evidence>
<dbReference type="GO" id="GO:0003723">
    <property type="term" value="F:RNA binding"/>
    <property type="evidence" value="ECO:0007669"/>
    <property type="project" value="UniProtKB-UniRule"/>
</dbReference>
<evidence type="ECO:0000259" key="6">
    <source>
        <dbReference type="PROSITE" id="PS50102"/>
    </source>
</evidence>
<reference evidence="7" key="1">
    <citation type="submission" date="2023-01" db="EMBL/GenBank/DDBJ databases">
        <title>Metagenome sequencing of chrysophaentin producing Chrysophaeum taylorii.</title>
        <authorList>
            <person name="Davison J."/>
            <person name="Bewley C."/>
        </authorList>
    </citation>
    <scope>NUCLEOTIDE SEQUENCE</scope>
    <source>
        <strain evidence="7">NIES-1699</strain>
    </source>
</reference>
<dbReference type="EMBL" id="JAQMWT010000317">
    <property type="protein sequence ID" value="KAJ8605142.1"/>
    <property type="molecule type" value="Genomic_DNA"/>
</dbReference>
<feature type="compositionally biased region" description="Basic and acidic residues" evidence="5">
    <location>
        <begin position="135"/>
        <end position="144"/>
    </location>
</feature>
<dbReference type="Pfam" id="PF00076">
    <property type="entry name" value="RRM_1"/>
    <property type="match status" value="1"/>
</dbReference>
<feature type="compositionally biased region" description="Basic and acidic residues" evidence="5">
    <location>
        <begin position="192"/>
        <end position="201"/>
    </location>
</feature>
<dbReference type="PANTHER" id="PTHR46754">
    <property type="entry name" value="MKI67 FHA DOMAIN-INTERACTING NUCLEOLAR PHOSPHOPROTEIN"/>
    <property type="match status" value="1"/>
</dbReference>
<comment type="caution">
    <text evidence="7">The sequence shown here is derived from an EMBL/GenBank/DDBJ whole genome shotgun (WGS) entry which is preliminary data.</text>
</comment>
<dbReference type="Proteomes" id="UP001230188">
    <property type="component" value="Unassembled WGS sequence"/>
</dbReference>